<dbReference type="EMBL" id="CP039352">
    <property type="protein sequence ID" value="QCE03901.1"/>
    <property type="molecule type" value="Genomic_DNA"/>
</dbReference>
<name>A0A4D6MTE9_VIGUN</name>
<evidence type="ECO:0000313" key="2">
    <source>
        <dbReference type="Proteomes" id="UP000501690"/>
    </source>
</evidence>
<dbReference type="Proteomes" id="UP000501690">
    <property type="component" value="Linkage Group LG8"/>
</dbReference>
<gene>
    <name evidence="1" type="ORF">DEO72_LG8g1931</name>
</gene>
<accession>A0A4D6MTE9</accession>
<dbReference type="AlphaFoldDB" id="A0A4D6MTE9"/>
<proteinExistence type="predicted"/>
<protein>
    <submittedName>
        <fullName evidence="1">Uncharacterized protein</fullName>
    </submittedName>
</protein>
<sequence length="78" mass="8531">MGVFEALCVWRYASPARRSGSWQRLAARVPRQATCTTAAWNFGCVIVIYKASSGALKVSLLVFLELWLGMYPLSCGSG</sequence>
<reference evidence="1 2" key="1">
    <citation type="submission" date="2019-04" db="EMBL/GenBank/DDBJ databases">
        <title>An improved genome assembly and genetic linkage map for asparagus bean, Vigna unguiculata ssp. sesquipedialis.</title>
        <authorList>
            <person name="Xia Q."/>
            <person name="Zhang R."/>
            <person name="Dong Y."/>
        </authorList>
    </citation>
    <scope>NUCLEOTIDE SEQUENCE [LARGE SCALE GENOMIC DNA]</scope>
    <source>
        <tissue evidence="1">Leaf</tissue>
    </source>
</reference>
<evidence type="ECO:0000313" key="1">
    <source>
        <dbReference type="EMBL" id="QCE03901.1"/>
    </source>
</evidence>
<keyword evidence="2" id="KW-1185">Reference proteome</keyword>
<organism evidence="1 2">
    <name type="scientific">Vigna unguiculata</name>
    <name type="common">Cowpea</name>
    <dbReference type="NCBI Taxonomy" id="3917"/>
    <lineage>
        <taxon>Eukaryota</taxon>
        <taxon>Viridiplantae</taxon>
        <taxon>Streptophyta</taxon>
        <taxon>Embryophyta</taxon>
        <taxon>Tracheophyta</taxon>
        <taxon>Spermatophyta</taxon>
        <taxon>Magnoliopsida</taxon>
        <taxon>eudicotyledons</taxon>
        <taxon>Gunneridae</taxon>
        <taxon>Pentapetalae</taxon>
        <taxon>rosids</taxon>
        <taxon>fabids</taxon>
        <taxon>Fabales</taxon>
        <taxon>Fabaceae</taxon>
        <taxon>Papilionoideae</taxon>
        <taxon>50 kb inversion clade</taxon>
        <taxon>NPAAA clade</taxon>
        <taxon>indigoferoid/millettioid clade</taxon>
        <taxon>Phaseoleae</taxon>
        <taxon>Vigna</taxon>
    </lineage>
</organism>